<dbReference type="SUPFAM" id="SSF51679">
    <property type="entry name" value="Bacterial luciferase-like"/>
    <property type="match status" value="1"/>
</dbReference>
<dbReference type="InterPro" id="IPR011251">
    <property type="entry name" value="Luciferase-like_dom"/>
</dbReference>
<sequence length="280" mass="30422">MKVGIAMFPADFAIRPDELARAVEERGFESLFLPEHTHLPAGERTRREVGELPPHFSHTHDLFVALTYAAAATSELKVATGICLVPQRDPLTTAKAVASLDVLSGGRVLFGVGAGWISEELENHGTEPSRRWAVLAERVKAMREIWGNEVAEFHGEHVDFGPVRSWPKPRQSPHPPVLVGGSGPRVARRVLDFGDEWMPHAGMPLDELSGRIAELRRAGRAVGRAHVPVTVFGAEPDPAGLEGLREVGVDRVVLYAPPADGAEVKGFLDSVAPLVERFRG</sequence>
<name>A0ABW6GTL5_9ACTN</name>
<keyword evidence="7" id="KW-1185">Reference proteome</keyword>
<dbReference type="Pfam" id="PF00296">
    <property type="entry name" value="Bac_luciferase"/>
    <property type="match status" value="1"/>
</dbReference>
<dbReference type="EMBL" id="JBHYPX010000072">
    <property type="protein sequence ID" value="MFE1355944.1"/>
    <property type="molecule type" value="Genomic_DNA"/>
</dbReference>
<keyword evidence="4" id="KW-0503">Monooxygenase</keyword>
<evidence type="ECO:0000256" key="1">
    <source>
        <dbReference type="ARBA" id="ARBA00022630"/>
    </source>
</evidence>
<dbReference type="InterPro" id="IPR019921">
    <property type="entry name" value="Lucif-like_OxRdtase_Rv2161c"/>
</dbReference>
<keyword evidence="2" id="KW-0288">FMN</keyword>
<dbReference type="Proteomes" id="UP001599542">
    <property type="component" value="Unassembled WGS sequence"/>
</dbReference>
<accession>A0ABW6GTL5</accession>
<reference evidence="6 7" key="1">
    <citation type="submission" date="2024-09" db="EMBL/GenBank/DDBJ databases">
        <title>The Natural Products Discovery Center: Release of the First 8490 Sequenced Strains for Exploring Actinobacteria Biosynthetic Diversity.</title>
        <authorList>
            <person name="Kalkreuter E."/>
            <person name="Kautsar S.A."/>
            <person name="Yang D."/>
            <person name="Bader C.D."/>
            <person name="Teijaro C.N."/>
            <person name="Fluegel L."/>
            <person name="Davis C.M."/>
            <person name="Simpson J.R."/>
            <person name="Lauterbach L."/>
            <person name="Steele A.D."/>
            <person name="Gui C."/>
            <person name="Meng S."/>
            <person name="Li G."/>
            <person name="Viehrig K."/>
            <person name="Ye F."/>
            <person name="Su P."/>
            <person name="Kiefer A.F."/>
            <person name="Nichols A."/>
            <person name="Cepeda A.J."/>
            <person name="Yan W."/>
            <person name="Fan B."/>
            <person name="Jiang Y."/>
            <person name="Adhikari A."/>
            <person name="Zheng C.-J."/>
            <person name="Schuster L."/>
            <person name="Cowan T.M."/>
            <person name="Smanski M.J."/>
            <person name="Chevrette M.G."/>
            <person name="De Carvalho L.P.S."/>
            <person name="Shen B."/>
        </authorList>
    </citation>
    <scope>NUCLEOTIDE SEQUENCE [LARGE SCALE GENOMIC DNA]</scope>
    <source>
        <strain evidence="6 7">NPDC058753</strain>
    </source>
</reference>
<protein>
    <submittedName>
        <fullName evidence="6">LLM class F420-dependent oxidoreductase</fullName>
        <ecNumber evidence="6">1.-.-.-</ecNumber>
    </submittedName>
</protein>
<evidence type="ECO:0000256" key="2">
    <source>
        <dbReference type="ARBA" id="ARBA00022643"/>
    </source>
</evidence>
<evidence type="ECO:0000313" key="7">
    <source>
        <dbReference type="Proteomes" id="UP001599542"/>
    </source>
</evidence>
<evidence type="ECO:0000259" key="5">
    <source>
        <dbReference type="Pfam" id="PF00296"/>
    </source>
</evidence>
<dbReference type="NCBIfam" id="TIGR03619">
    <property type="entry name" value="F420_Rv2161c"/>
    <property type="match status" value="1"/>
</dbReference>
<evidence type="ECO:0000256" key="4">
    <source>
        <dbReference type="ARBA" id="ARBA00023033"/>
    </source>
</evidence>
<proteinExistence type="predicted"/>
<dbReference type="Gene3D" id="3.20.20.30">
    <property type="entry name" value="Luciferase-like domain"/>
    <property type="match status" value="1"/>
</dbReference>
<dbReference type="InterPro" id="IPR050172">
    <property type="entry name" value="SsuD_RutA_monooxygenase"/>
</dbReference>
<dbReference type="InterPro" id="IPR036661">
    <property type="entry name" value="Luciferase-like_sf"/>
</dbReference>
<keyword evidence="1" id="KW-0285">Flavoprotein</keyword>
<feature type="domain" description="Luciferase-like" evidence="5">
    <location>
        <begin position="18"/>
        <end position="227"/>
    </location>
</feature>
<evidence type="ECO:0000256" key="3">
    <source>
        <dbReference type="ARBA" id="ARBA00023002"/>
    </source>
</evidence>
<keyword evidence="3 6" id="KW-0560">Oxidoreductase</keyword>
<dbReference type="RefSeq" id="WP_380320782.1">
    <property type="nucleotide sequence ID" value="NZ_JBHYPW010000012.1"/>
</dbReference>
<dbReference type="PANTHER" id="PTHR42847">
    <property type="entry name" value="ALKANESULFONATE MONOOXYGENASE"/>
    <property type="match status" value="1"/>
</dbReference>
<dbReference type="PANTHER" id="PTHR42847:SF4">
    <property type="entry name" value="ALKANESULFONATE MONOOXYGENASE-RELATED"/>
    <property type="match status" value="1"/>
</dbReference>
<dbReference type="EC" id="1.-.-.-" evidence="6"/>
<comment type="caution">
    <text evidence="6">The sequence shown here is derived from an EMBL/GenBank/DDBJ whole genome shotgun (WGS) entry which is preliminary data.</text>
</comment>
<evidence type="ECO:0000313" key="6">
    <source>
        <dbReference type="EMBL" id="MFE1355944.1"/>
    </source>
</evidence>
<organism evidence="6 7">
    <name type="scientific">Kitasatospora phosalacinea</name>
    <dbReference type="NCBI Taxonomy" id="2065"/>
    <lineage>
        <taxon>Bacteria</taxon>
        <taxon>Bacillati</taxon>
        <taxon>Actinomycetota</taxon>
        <taxon>Actinomycetes</taxon>
        <taxon>Kitasatosporales</taxon>
        <taxon>Streptomycetaceae</taxon>
        <taxon>Kitasatospora</taxon>
    </lineage>
</organism>
<dbReference type="GO" id="GO:0016491">
    <property type="term" value="F:oxidoreductase activity"/>
    <property type="evidence" value="ECO:0007669"/>
    <property type="project" value="UniProtKB-KW"/>
</dbReference>
<gene>
    <name evidence="6" type="ORF">ACFW6T_28600</name>
</gene>